<dbReference type="AlphaFoldDB" id="A0A1M6ZFU5"/>
<evidence type="ECO:0000313" key="2">
    <source>
        <dbReference type="Proteomes" id="UP000184275"/>
    </source>
</evidence>
<protein>
    <submittedName>
        <fullName evidence="1">Uncharacterized protein</fullName>
    </submittedName>
</protein>
<proteinExistence type="predicted"/>
<organism evidence="1 2">
    <name type="scientific">Fibrobacter intestinalis</name>
    <dbReference type="NCBI Taxonomy" id="28122"/>
    <lineage>
        <taxon>Bacteria</taxon>
        <taxon>Pseudomonadati</taxon>
        <taxon>Fibrobacterota</taxon>
        <taxon>Fibrobacteria</taxon>
        <taxon>Fibrobacterales</taxon>
        <taxon>Fibrobacteraceae</taxon>
        <taxon>Fibrobacter</taxon>
    </lineage>
</organism>
<accession>A0A1M6ZFU5</accession>
<dbReference type="EMBL" id="FRAW01000060">
    <property type="protein sequence ID" value="SHL29215.1"/>
    <property type="molecule type" value="Genomic_DNA"/>
</dbReference>
<keyword evidence="2" id="KW-1185">Reference proteome</keyword>
<reference evidence="2" key="1">
    <citation type="submission" date="2016-11" db="EMBL/GenBank/DDBJ databases">
        <authorList>
            <person name="Varghese N."/>
            <person name="Submissions S."/>
        </authorList>
    </citation>
    <scope>NUCLEOTIDE SEQUENCE [LARGE SCALE GENOMIC DNA]</scope>
    <source>
        <strain evidence="2">UWOS</strain>
    </source>
</reference>
<dbReference type="Proteomes" id="UP000184275">
    <property type="component" value="Unassembled WGS sequence"/>
</dbReference>
<sequence>MTGLTKKYKEYLNDSYSPIDVNTLPAFVDMRAMLEYAKKKCVQISQLTKEEKSKFLIPNTRVSVP</sequence>
<name>A0A1M6ZFU5_9BACT</name>
<evidence type="ECO:0000313" key="1">
    <source>
        <dbReference type="EMBL" id="SHL29215.1"/>
    </source>
</evidence>
<gene>
    <name evidence="1" type="ORF">SAMN05720469_1604</name>
</gene>